<evidence type="ECO:0000313" key="2">
    <source>
        <dbReference type="Proteomes" id="UP001056120"/>
    </source>
</evidence>
<sequence length="81" mass="9295">MITSFVSVAEKSKDWLLRVYFVLRFHTLSDSIIIIPIATTWRFRLNLPKFSLFESWKYGSGGFGDRKDTGRKEENGGSTST</sequence>
<dbReference type="EMBL" id="CM042043">
    <property type="protein sequence ID" value="KAI3693640.1"/>
    <property type="molecule type" value="Genomic_DNA"/>
</dbReference>
<reference evidence="1 2" key="2">
    <citation type="journal article" date="2022" name="Mol. Ecol. Resour.">
        <title>The genomes of chicory, endive, great burdock and yacon provide insights into Asteraceae paleo-polyploidization history and plant inulin production.</title>
        <authorList>
            <person name="Fan W."/>
            <person name="Wang S."/>
            <person name="Wang H."/>
            <person name="Wang A."/>
            <person name="Jiang F."/>
            <person name="Liu H."/>
            <person name="Zhao H."/>
            <person name="Xu D."/>
            <person name="Zhang Y."/>
        </authorList>
    </citation>
    <scope>NUCLEOTIDE SEQUENCE [LARGE SCALE GENOMIC DNA]</scope>
    <source>
        <strain evidence="2">cv. Yunnan</strain>
        <tissue evidence="1">Leaves</tissue>
    </source>
</reference>
<accession>A0ACB8ZC08</accession>
<proteinExistence type="predicted"/>
<keyword evidence="2" id="KW-1185">Reference proteome</keyword>
<comment type="caution">
    <text evidence="1">The sequence shown here is derived from an EMBL/GenBank/DDBJ whole genome shotgun (WGS) entry which is preliminary data.</text>
</comment>
<evidence type="ECO:0000313" key="1">
    <source>
        <dbReference type="EMBL" id="KAI3693640.1"/>
    </source>
</evidence>
<dbReference type="Proteomes" id="UP001056120">
    <property type="component" value="Linkage Group LG26"/>
</dbReference>
<gene>
    <name evidence="1" type="ORF">L1987_76588</name>
</gene>
<organism evidence="1 2">
    <name type="scientific">Smallanthus sonchifolius</name>
    <dbReference type="NCBI Taxonomy" id="185202"/>
    <lineage>
        <taxon>Eukaryota</taxon>
        <taxon>Viridiplantae</taxon>
        <taxon>Streptophyta</taxon>
        <taxon>Embryophyta</taxon>
        <taxon>Tracheophyta</taxon>
        <taxon>Spermatophyta</taxon>
        <taxon>Magnoliopsida</taxon>
        <taxon>eudicotyledons</taxon>
        <taxon>Gunneridae</taxon>
        <taxon>Pentapetalae</taxon>
        <taxon>asterids</taxon>
        <taxon>campanulids</taxon>
        <taxon>Asterales</taxon>
        <taxon>Asteraceae</taxon>
        <taxon>Asteroideae</taxon>
        <taxon>Heliantheae alliance</taxon>
        <taxon>Millerieae</taxon>
        <taxon>Smallanthus</taxon>
    </lineage>
</organism>
<name>A0ACB8ZC08_9ASTR</name>
<protein>
    <submittedName>
        <fullName evidence="1">Uncharacterized protein</fullName>
    </submittedName>
</protein>
<reference evidence="2" key="1">
    <citation type="journal article" date="2022" name="Mol. Ecol. Resour.">
        <title>The genomes of chicory, endive, great burdock and yacon provide insights into Asteraceae palaeo-polyploidization history and plant inulin production.</title>
        <authorList>
            <person name="Fan W."/>
            <person name="Wang S."/>
            <person name="Wang H."/>
            <person name="Wang A."/>
            <person name="Jiang F."/>
            <person name="Liu H."/>
            <person name="Zhao H."/>
            <person name="Xu D."/>
            <person name="Zhang Y."/>
        </authorList>
    </citation>
    <scope>NUCLEOTIDE SEQUENCE [LARGE SCALE GENOMIC DNA]</scope>
    <source>
        <strain evidence="2">cv. Yunnan</strain>
    </source>
</reference>